<proteinExistence type="predicted"/>
<sequence length="690" mass="79492">MVDFAISRLDIPDGVEVLVQRKDGYPPQGFAVIKGPVDVEGDQSWVVDATDDHGLMYGVLDLAESLRLGLNPAKRSSPDIHRRGLKFNIPLDARAPSYDDTGDAAYHAIEQVWDRAFWEGFLDRMAEHRYNVLTLWCNHPFTTMVKLEEYPDVALPDVAVRAFEVDDHELIQYRQAKLREPGAFEVIKPMTMDEKIEHWRYVMRYAKERGIDIYFITWNVWVHGAEGRYGITADQTNEHTTRYLRRSMEQMVLTYPDLKGFGITAGEHMKNKLEGENSTGNWFWKTYGLGIKDALAQQPGREFDFIYRVWYTGLGEMKKTFIDKYTDAGHGQIDIGFKYARARLYSMPDPPFFNNQLRDEAETNGLATWMNLRNDDIFNFRWGDPDYVRAFMENLPPEPTLAGYHMGSDGYVWTREFTSTEPESPRELEFDKHWYNFMLWGRLGYDRKLGREFFEAHLAKRFPQVDAARLYETWKTASQIVPLVNLAHWRDWDHMWSVETCMSKKEGYHSVDHFIEFGPMWGRGMVSIKDYVEQPGKAGRSPMDVADELDALSDSVLRGVAALRQAVGEAPSKELRLTLGDMEAFAYLAAYYADKFRGSTQVHRFRVTGEEDVRQEAIVHLEAAVGHWEDYGQVAAAQYTPQLLARVSTTDWLGVLLEYARADIELAKNAEPGEFPASVIHSNLPDYMDK</sequence>
<evidence type="ECO:0008006" key="3">
    <source>
        <dbReference type="Google" id="ProtNLM"/>
    </source>
</evidence>
<organism evidence="1 2">
    <name type="scientific">Algisphaera agarilytica</name>
    <dbReference type="NCBI Taxonomy" id="1385975"/>
    <lineage>
        <taxon>Bacteria</taxon>
        <taxon>Pseudomonadati</taxon>
        <taxon>Planctomycetota</taxon>
        <taxon>Phycisphaerae</taxon>
        <taxon>Phycisphaerales</taxon>
        <taxon>Phycisphaeraceae</taxon>
        <taxon>Algisphaera</taxon>
    </lineage>
</organism>
<reference evidence="1 2" key="1">
    <citation type="submission" date="2020-08" db="EMBL/GenBank/DDBJ databases">
        <title>Genomic Encyclopedia of Type Strains, Phase IV (KMG-IV): sequencing the most valuable type-strain genomes for metagenomic binning, comparative biology and taxonomic classification.</title>
        <authorList>
            <person name="Goeker M."/>
        </authorList>
    </citation>
    <scope>NUCLEOTIDE SEQUENCE [LARGE SCALE GENOMIC DNA]</scope>
    <source>
        <strain evidence="1 2">DSM 103725</strain>
    </source>
</reference>
<protein>
    <recommendedName>
        <fullName evidence="3">Glycosyl hydrolase family 20, domain 2</fullName>
    </recommendedName>
</protein>
<comment type="caution">
    <text evidence="1">The sequence shown here is derived from an EMBL/GenBank/DDBJ whole genome shotgun (WGS) entry which is preliminary data.</text>
</comment>
<evidence type="ECO:0000313" key="1">
    <source>
        <dbReference type="EMBL" id="MBB6430255.1"/>
    </source>
</evidence>
<keyword evidence="2" id="KW-1185">Reference proteome</keyword>
<name>A0A7X0H9D9_9BACT</name>
<dbReference type="AlphaFoldDB" id="A0A7X0H9D9"/>
<gene>
    <name evidence="1" type="ORF">HNQ40_002061</name>
</gene>
<dbReference type="RefSeq" id="WP_184677785.1">
    <property type="nucleotide sequence ID" value="NZ_JACHGY010000001.1"/>
</dbReference>
<dbReference type="Proteomes" id="UP000541810">
    <property type="component" value="Unassembled WGS sequence"/>
</dbReference>
<dbReference type="Gene3D" id="3.20.20.80">
    <property type="entry name" value="Glycosidases"/>
    <property type="match status" value="1"/>
</dbReference>
<accession>A0A7X0H9D9</accession>
<evidence type="ECO:0000313" key="2">
    <source>
        <dbReference type="Proteomes" id="UP000541810"/>
    </source>
</evidence>
<dbReference type="EMBL" id="JACHGY010000001">
    <property type="protein sequence ID" value="MBB6430255.1"/>
    <property type="molecule type" value="Genomic_DNA"/>
</dbReference>